<keyword evidence="4" id="KW-1185">Reference proteome</keyword>
<dbReference type="GeneID" id="97203888"/>
<evidence type="ECO:0000256" key="1">
    <source>
        <dbReference type="SAM" id="SignalP"/>
    </source>
</evidence>
<evidence type="ECO:0000313" key="5">
    <source>
        <dbReference type="Proteomes" id="UP001299608"/>
    </source>
</evidence>
<keyword evidence="1" id="KW-0732">Signal</keyword>
<reference evidence="2" key="3">
    <citation type="submission" date="2022-01" db="EMBL/GenBank/DDBJ databases">
        <title>Collection of gut derived symbiotic bacterial strains cultured from healthy donors.</title>
        <authorList>
            <person name="Lin H."/>
            <person name="Kohout C."/>
            <person name="Waligurski E."/>
            <person name="Pamer E.G."/>
        </authorList>
    </citation>
    <scope>NUCLEOTIDE SEQUENCE</scope>
    <source>
        <strain evidence="2">DFI.6.55</strain>
    </source>
</reference>
<reference evidence="3 4" key="1">
    <citation type="journal article" date="2020" name="Cell Host Microbe">
        <title>Functional and Genomic Variation between Human-Derived Isolates of Lachnospiraceae Reveals Inter- and Intra-Species Diversity.</title>
        <authorList>
            <person name="Sorbara M.T."/>
            <person name="Littmann E.R."/>
            <person name="Fontana E."/>
            <person name="Moody T.U."/>
            <person name="Kohout C.E."/>
            <person name="Gjonbalaj M."/>
            <person name="Eaton V."/>
            <person name="Seok R."/>
            <person name="Leiner I.M."/>
            <person name="Pamer E.G."/>
        </authorList>
    </citation>
    <scope>NUCLEOTIDE SEQUENCE [LARGE SCALE GENOMIC DNA]</scope>
    <source>
        <strain evidence="3 4">MSK.1.17</strain>
    </source>
</reference>
<feature type="chain" id="PRO_5043298021" evidence="1">
    <location>
        <begin position="23"/>
        <end position="215"/>
    </location>
</feature>
<accession>A0AAX1SFV2</accession>
<protein>
    <submittedName>
        <fullName evidence="2">DUF2291 domain-containing protein</fullName>
    </submittedName>
</protein>
<gene>
    <name evidence="3" type="ORF">G5B36_24765</name>
    <name evidence="2" type="ORF">L0N08_12650</name>
</gene>
<dbReference type="PIRSF" id="PIRSF033535">
    <property type="entry name" value="UCP033535_plp"/>
    <property type="match status" value="1"/>
</dbReference>
<reference evidence="3" key="2">
    <citation type="submission" date="2020-02" db="EMBL/GenBank/DDBJ databases">
        <authorList>
            <person name="Littmann E."/>
            <person name="Sorbara M."/>
        </authorList>
    </citation>
    <scope>NUCLEOTIDE SEQUENCE</scope>
    <source>
        <strain evidence="3">MSK.1.17</strain>
    </source>
</reference>
<proteinExistence type="predicted"/>
<dbReference type="AlphaFoldDB" id="A0AAX1SFV2"/>
<dbReference type="EMBL" id="JAAITT010000050">
    <property type="protein sequence ID" value="NSJ51892.1"/>
    <property type="molecule type" value="Genomic_DNA"/>
</dbReference>
<dbReference type="InterPro" id="IPR036215">
    <property type="entry name" value="TM0957-like_sf"/>
</dbReference>
<dbReference type="Gene3D" id="2.40.50.420">
    <property type="entry name" value="Envelope glycoprotein gp160, DUF2291, alpha/beta domain"/>
    <property type="match status" value="1"/>
</dbReference>
<sequence length="215" mass="23234">MKKRVISLVTALILAASALSMTGCVKVVKIGEEGKLTGDVEFNAGDNVANIWDSKALPELEGKAVDITRFLEESGGDLKSLVDKYGKYSMGTSGEINYVVKGTAVVEEVNQEKKAGYMVVKPEGYDGDVTVKLQIGSVYKGSSVRDSLDFIKFGDYKNQQEWAAVSQSLHDIIDTTVVKAAAPETLQGRTIEFTGTFTANKDDEILITPVKLTVN</sequence>
<dbReference type="Proteomes" id="UP000669239">
    <property type="component" value="Unassembled WGS sequence"/>
</dbReference>
<name>A0AAX1SFV2_9FIRM</name>
<dbReference type="Pfam" id="PF10054">
    <property type="entry name" value="DUF2291"/>
    <property type="match status" value="1"/>
</dbReference>
<dbReference type="SUPFAM" id="SSF141318">
    <property type="entry name" value="TM0957-like"/>
    <property type="match status" value="1"/>
</dbReference>
<dbReference type="PROSITE" id="PS51257">
    <property type="entry name" value="PROKAR_LIPOPROTEIN"/>
    <property type="match status" value="1"/>
</dbReference>
<dbReference type="InterPro" id="IPR014582">
    <property type="entry name" value="UCP033535_lipo"/>
</dbReference>
<organism evidence="2 5">
    <name type="scientific">Enterocloster aldenensis</name>
    <dbReference type="NCBI Taxonomy" id="358742"/>
    <lineage>
        <taxon>Bacteria</taxon>
        <taxon>Bacillati</taxon>
        <taxon>Bacillota</taxon>
        <taxon>Clostridia</taxon>
        <taxon>Lachnospirales</taxon>
        <taxon>Lachnospiraceae</taxon>
        <taxon>Enterocloster</taxon>
    </lineage>
</organism>
<evidence type="ECO:0000313" key="3">
    <source>
        <dbReference type="EMBL" id="NSJ51892.1"/>
    </source>
</evidence>
<comment type="caution">
    <text evidence="2">The sequence shown here is derived from an EMBL/GenBank/DDBJ whole genome shotgun (WGS) entry which is preliminary data.</text>
</comment>
<dbReference type="Gene3D" id="1.10.10.1260">
    <property type="entry name" value="Envelope glycoprotein gp160, DUF2291, helical domain"/>
    <property type="match status" value="1"/>
</dbReference>
<feature type="signal peptide" evidence="1">
    <location>
        <begin position="1"/>
        <end position="22"/>
    </location>
</feature>
<dbReference type="EMBL" id="JAKNGE010000014">
    <property type="protein sequence ID" value="MCG4746268.1"/>
    <property type="molecule type" value="Genomic_DNA"/>
</dbReference>
<evidence type="ECO:0000313" key="2">
    <source>
        <dbReference type="EMBL" id="MCG4746268.1"/>
    </source>
</evidence>
<evidence type="ECO:0000313" key="4">
    <source>
        <dbReference type="Proteomes" id="UP000669239"/>
    </source>
</evidence>
<dbReference type="RefSeq" id="WP_117561510.1">
    <property type="nucleotide sequence ID" value="NZ_BAABZL010000001.1"/>
</dbReference>
<dbReference type="Proteomes" id="UP001299608">
    <property type="component" value="Unassembled WGS sequence"/>
</dbReference>